<feature type="domain" description="Response regulatory" evidence="8">
    <location>
        <begin position="3"/>
        <end position="120"/>
    </location>
</feature>
<protein>
    <recommendedName>
        <fullName evidence="1">Stage 0 sporulation protein A homolog</fullName>
    </recommendedName>
</protein>
<feature type="modified residue" description="4-aspartylphosphate" evidence="6">
    <location>
        <position position="55"/>
    </location>
</feature>
<keyword evidence="2" id="KW-0805">Transcription regulation</keyword>
<organism evidence="9 10">
    <name type="scientific">Blautia obeum</name>
    <dbReference type="NCBI Taxonomy" id="40520"/>
    <lineage>
        <taxon>Bacteria</taxon>
        <taxon>Bacillati</taxon>
        <taxon>Bacillota</taxon>
        <taxon>Clostridia</taxon>
        <taxon>Lachnospirales</taxon>
        <taxon>Lachnospiraceae</taxon>
        <taxon>Blautia</taxon>
    </lineage>
</organism>
<dbReference type="Gene3D" id="3.40.50.2300">
    <property type="match status" value="1"/>
</dbReference>
<dbReference type="SUPFAM" id="SSF46689">
    <property type="entry name" value="Homeodomain-like"/>
    <property type="match status" value="2"/>
</dbReference>
<feature type="domain" description="HTH araC/xylS-type" evidence="7">
    <location>
        <begin position="396"/>
        <end position="493"/>
    </location>
</feature>
<evidence type="ECO:0000256" key="5">
    <source>
        <dbReference type="ARBA" id="ARBA00024867"/>
    </source>
</evidence>
<dbReference type="PROSITE" id="PS50110">
    <property type="entry name" value="RESPONSE_REGULATORY"/>
    <property type="match status" value="1"/>
</dbReference>
<dbReference type="GO" id="GO:0000160">
    <property type="term" value="P:phosphorelay signal transduction system"/>
    <property type="evidence" value="ECO:0007669"/>
    <property type="project" value="InterPro"/>
</dbReference>
<dbReference type="PROSITE" id="PS01124">
    <property type="entry name" value="HTH_ARAC_FAMILY_2"/>
    <property type="match status" value="1"/>
</dbReference>
<evidence type="ECO:0000313" key="10">
    <source>
        <dbReference type="Proteomes" id="UP000095762"/>
    </source>
</evidence>
<keyword evidence="4" id="KW-0804">Transcription</keyword>
<evidence type="ECO:0000313" key="9">
    <source>
        <dbReference type="EMBL" id="CUP65098.1"/>
    </source>
</evidence>
<dbReference type="RefSeq" id="WP_008706375.1">
    <property type="nucleotide sequence ID" value="NZ_CZBP01000002.1"/>
</dbReference>
<dbReference type="PRINTS" id="PR00032">
    <property type="entry name" value="HTHARAC"/>
</dbReference>
<dbReference type="SUPFAM" id="SSF52172">
    <property type="entry name" value="CheY-like"/>
    <property type="match status" value="1"/>
</dbReference>
<dbReference type="InterPro" id="IPR018060">
    <property type="entry name" value="HTH_AraC"/>
</dbReference>
<dbReference type="AlphaFoldDB" id="A0A174Q2F5"/>
<evidence type="ECO:0000256" key="6">
    <source>
        <dbReference type="PROSITE-ProRule" id="PRU00169"/>
    </source>
</evidence>
<dbReference type="InterPro" id="IPR018062">
    <property type="entry name" value="HTH_AraC-typ_CS"/>
</dbReference>
<keyword evidence="6" id="KW-0597">Phosphoprotein</keyword>
<dbReference type="GO" id="GO:0043565">
    <property type="term" value="F:sequence-specific DNA binding"/>
    <property type="evidence" value="ECO:0007669"/>
    <property type="project" value="InterPro"/>
</dbReference>
<dbReference type="InterPro" id="IPR001789">
    <property type="entry name" value="Sig_transdc_resp-reg_receiver"/>
</dbReference>
<dbReference type="SMART" id="SM00342">
    <property type="entry name" value="HTH_ARAC"/>
    <property type="match status" value="1"/>
</dbReference>
<evidence type="ECO:0000256" key="3">
    <source>
        <dbReference type="ARBA" id="ARBA00023125"/>
    </source>
</evidence>
<evidence type="ECO:0000256" key="1">
    <source>
        <dbReference type="ARBA" id="ARBA00018672"/>
    </source>
</evidence>
<evidence type="ECO:0000256" key="4">
    <source>
        <dbReference type="ARBA" id="ARBA00023163"/>
    </source>
</evidence>
<dbReference type="PANTHER" id="PTHR43280:SF10">
    <property type="entry name" value="REGULATORY PROTEIN POCR"/>
    <property type="match status" value="1"/>
</dbReference>
<dbReference type="InterPro" id="IPR011006">
    <property type="entry name" value="CheY-like_superfamily"/>
</dbReference>
<comment type="function">
    <text evidence="5">May play the central regulatory role in sporulation. It may be an element of the effector pathway responsible for the activation of sporulation genes in response to nutritional stress. Spo0A may act in concert with spo0H (a sigma factor) to control the expression of some genes that are critical to the sporulation process.</text>
</comment>
<dbReference type="InterPro" id="IPR020449">
    <property type="entry name" value="Tscrpt_reg_AraC-type_HTH"/>
</dbReference>
<accession>A0A174Q2F5</accession>
<dbReference type="Gene3D" id="1.10.10.60">
    <property type="entry name" value="Homeodomain-like"/>
    <property type="match status" value="2"/>
</dbReference>
<dbReference type="PANTHER" id="PTHR43280">
    <property type="entry name" value="ARAC-FAMILY TRANSCRIPTIONAL REGULATOR"/>
    <property type="match status" value="1"/>
</dbReference>
<proteinExistence type="predicted"/>
<keyword evidence="3" id="KW-0238">DNA-binding</keyword>
<sequence>MKKVLIVEDEILARLGLRQLVDWKKLDLELLPDATDGEEALEMIRNSRPDIILLDLNIPRVSGLEILEFLKKEEMQTRVIVVSCQEEFDVVKKAMKLGAYDYLRKLNLSSDELESILEKCLGETEERNKVHMQGIREIRYEEIMRDSRDIFAGTCNYQTLICILAKDTEELSGVMEMIHKWAETELREGLQIQKGNQYGYFLLKEKPERSVYMELKKRAERKTGRELYMGIFEGCMEKTADLVRAAAMAEQIQLFSYYDKEEKLVFFQKKIETEGHSPRGMHGYLDSLKEKIRSFDREKVEQELYGIFGLIRQEPYVSINVLRRNFMDILGIYSLVAQSLDGALEEIELDGDNCHYQKIMMMESLREIEKWFLKFNDIFMEKFWIAYKCSRSEILQKVVKYIEAHITEPIHLSDAAAETGVSSAYLSTMFKKEIGYNFIEYVNLRKIELARQMLQDGKMVYEVSELLGFENSTYFSRVFKRYTDVSPDTYRKQM</sequence>
<dbReference type="Pfam" id="PF12833">
    <property type="entry name" value="HTH_18"/>
    <property type="match status" value="1"/>
</dbReference>
<dbReference type="Proteomes" id="UP000095762">
    <property type="component" value="Unassembled WGS sequence"/>
</dbReference>
<dbReference type="EMBL" id="CZBP01000002">
    <property type="protein sequence ID" value="CUP65098.1"/>
    <property type="molecule type" value="Genomic_DNA"/>
</dbReference>
<evidence type="ECO:0000259" key="8">
    <source>
        <dbReference type="PROSITE" id="PS50110"/>
    </source>
</evidence>
<dbReference type="InterPro" id="IPR009057">
    <property type="entry name" value="Homeodomain-like_sf"/>
</dbReference>
<dbReference type="SMART" id="SM00448">
    <property type="entry name" value="REC"/>
    <property type="match status" value="1"/>
</dbReference>
<gene>
    <name evidence="9" type="ORF">ERS852569_00279</name>
</gene>
<dbReference type="Pfam" id="PF00072">
    <property type="entry name" value="Response_reg"/>
    <property type="match status" value="1"/>
</dbReference>
<name>A0A174Q2F5_9FIRM</name>
<dbReference type="PROSITE" id="PS00041">
    <property type="entry name" value="HTH_ARAC_FAMILY_1"/>
    <property type="match status" value="1"/>
</dbReference>
<dbReference type="CDD" id="cd17536">
    <property type="entry name" value="REC_YesN-like"/>
    <property type="match status" value="1"/>
</dbReference>
<reference evidence="9 10" key="1">
    <citation type="submission" date="2015-09" db="EMBL/GenBank/DDBJ databases">
        <authorList>
            <consortium name="Pathogen Informatics"/>
        </authorList>
    </citation>
    <scope>NUCLEOTIDE SEQUENCE [LARGE SCALE GENOMIC DNA]</scope>
    <source>
        <strain evidence="9 10">2789STDY5834957</strain>
    </source>
</reference>
<dbReference type="GO" id="GO:0003700">
    <property type="term" value="F:DNA-binding transcription factor activity"/>
    <property type="evidence" value="ECO:0007669"/>
    <property type="project" value="InterPro"/>
</dbReference>
<evidence type="ECO:0000259" key="7">
    <source>
        <dbReference type="PROSITE" id="PS01124"/>
    </source>
</evidence>
<evidence type="ECO:0000256" key="2">
    <source>
        <dbReference type="ARBA" id="ARBA00023015"/>
    </source>
</evidence>